<proteinExistence type="predicted"/>
<dbReference type="Proteomes" id="UP000676336">
    <property type="component" value="Unassembled WGS sequence"/>
</dbReference>
<feature type="non-terminal residue" evidence="1">
    <location>
        <position position="14"/>
    </location>
</feature>
<organism evidence="1 2">
    <name type="scientific">Rotaria magnacalcarata</name>
    <dbReference type="NCBI Taxonomy" id="392030"/>
    <lineage>
        <taxon>Eukaryota</taxon>
        <taxon>Metazoa</taxon>
        <taxon>Spiralia</taxon>
        <taxon>Gnathifera</taxon>
        <taxon>Rotifera</taxon>
        <taxon>Eurotatoria</taxon>
        <taxon>Bdelloidea</taxon>
        <taxon>Philodinida</taxon>
        <taxon>Philodinidae</taxon>
        <taxon>Rotaria</taxon>
    </lineage>
</organism>
<protein>
    <submittedName>
        <fullName evidence="1">Uncharacterized protein</fullName>
    </submittedName>
</protein>
<name>A0A8S3DQ69_9BILA</name>
<accession>A0A8S3DQ69</accession>
<evidence type="ECO:0000313" key="2">
    <source>
        <dbReference type="Proteomes" id="UP000676336"/>
    </source>
</evidence>
<evidence type="ECO:0000313" key="1">
    <source>
        <dbReference type="EMBL" id="CAF5039321.1"/>
    </source>
</evidence>
<sequence>MDEALSNFTIAYVR</sequence>
<reference evidence="1" key="1">
    <citation type="submission" date="2021-02" db="EMBL/GenBank/DDBJ databases">
        <authorList>
            <person name="Nowell W R."/>
        </authorList>
    </citation>
    <scope>NUCLEOTIDE SEQUENCE</scope>
</reference>
<gene>
    <name evidence="1" type="ORF">SMN809_LOCUS58557</name>
</gene>
<dbReference type="EMBL" id="CAJOBI010220122">
    <property type="protein sequence ID" value="CAF5039321.1"/>
    <property type="molecule type" value="Genomic_DNA"/>
</dbReference>
<comment type="caution">
    <text evidence="1">The sequence shown here is derived from an EMBL/GenBank/DDBJ whole genome shotgun (WGS) entry which is preliminary data.</text>
</comment>